<name>A0ABR1JNL5_9AGAR</name>
<protein>
    <submittedName>
        <fullName evidence="2">Uncharacterized protein</fullName>
    </submittedName>
</protein>
<evidence type="ECO:0000313" key="3">
    <source>
        <dbReference type="Proteomes" id="UP001498398"/>
    </source>
</evidence>
<comment type="caution">
    <text evidence="2">The sequence shown here is derived from an EMBL/GenBank/DDBJ whole genome shotgun (WGS) entry which is preliminary data.</text>
</comment>
<feature type="region of interest" description="Disordered" evidence="1">
    <location>
        <begin position="126"/>
        <end position="159"/>
    </location>
</feature>
<reference evidence="2 3" key="1">
    <citation type="submission" date="2024-01" db="EMBL/GenBank/DDBJ databases">
        <title>A draft genome for the cacao thread blight pathogen Marasmiellus scandens.</title>
        <authorList>
            <person name="Baruah I.K."/>
            <person name="Leung J."/>
            <person name="Bukari Y."/>
            <person name="Amoako-Attah I."/>
            <person name="Meinhardt L.W."/>
            <person name="Bailey B.A."/>
            <person name="Cohen S.P."/>
        </authorList>
    </citation>
    <scope>NUCLEOTIDE SEQUENCE [LARGE SCALE GENOMIC DNA]</scope>
    <source>
        <strain evidence="2 3">GH-19</strain>
    </source>
</reference>
<evidence type="ECO:0000256" key="1">
    <source>
        <dbReference type="SAM" id="MobiDB-lite"/>
    </source>
</evidence>
<evidence type="ECO:0000313" key="2">
    <source>
        <dbReference type="EMBL" id="KAK7461734.1"/>
    </source>
</evidence>
<sequence>MKTRENLLQEVYVKEDIVIQLGTISNVKVDGPFEGRTDWLVEKLIIGTRDTSILTAPSTFIDSNDPKLPIANPSNRPWMIKAGDVVGHLVNPDKLDNPKGNKFQRYSTSVEIIRSQIQGSLRAQDLYNSTNLPPDHAALPDETPGTEGKEPAKVPVFVQ</sequence>
<dbReference type="EMBL" id="JBANRG010000012">
    <property type="protein sequence ID" value="KAK7461734.1"/>
    <property type="molecule type" value="Genomic_DNA"/>
</dbReference>
<dbReference type="Proteomes" id="UP001498398">
    <property type="component" value="Unassembled WGS sequence"/>
</dbReference>
<organism evidence="2 3">
    <name type="scientific">Marasmiellus scandens</name>
    <dbReference type="NCBI Taxonomy" id="2682957"/>
    <lineage>
        <taxon>Eukaryota</taxon>
        <taxon>Fungi</taxon>
        <taxon>Dikarya</taxon>
        <taxon>Basidiomycota</taxon>
        <taxon>Agaricomycotina</taxon>
        <taxon>Agaricomycetes</taxon>
        <taxon>Agaricomycetidae</taxon>
        <taxon>Agaricales</taxon>
        <taxon>Marasmiineae</taxon>
        <taxon>Omphalotaceae</taxon>
        <taxon>Marasmiellus</taxon>
    </lineage>
</organism>
<accession>A0ABR1JNL5</accession>
<proteinExistence type="predicted"/>
<gene>
    <name evidence="2" type="ORF">VKT23_008163</name>
</gene>
<keyword evidence="3" id="KW-1185">Reference proteome</keyword>